<dbReference type="InterPro" id="IPR012349">
    <property type="entry name" value="Split_barrel_FMN-bd"/>
</dbReference>
<dbReference type="PANTHER" id="PTHR34071:SF2">
    <property type="entry name" value="FLAVIN-NUCLEOTIDE-BINDING PROTEIN"/>
    <property type="match status" value="1"/>
</dbReference>
<organism evidence="1 2">
    <name type="scientific">Pseudobutyrivibrio xylanivorans DSM 14809</name>
    <dbReference type="NCBI Taxonomy" id="1123012"/>
    <lineage>
        <taxon>Bacteria</taxon>
        <taxon>Bacillati</taxon>
        <taxon>Bacillota</taxon>
        <taxon>Clostridia</taxon>
        <taxon>Lachnospirales</taxon>
        <taxon>Lachnospiraceae</taxon>
        <taxon>Pseudobutyrivibrio</taxon>
    </lineage>
</organism>
<proteinExistence type="predicted"/>
<dbReference type="RefSeq" id="WP_072918863.1">
    <property type="nucleotide sequence ID" value="NZ_FQYQ01000025.1"/>
</dbReference>
<dbReference type="EMBL" id="FQYQ01000025">
    <property type="protein sequence ID" value="SHJ48724.1"/>
    <property type="molecule type" value="Genomic_DNA"/>
</dbReference>
<name>A0A1M6JPY7_PSEXY</name>
<reference evidence="1 2" key="1">
    <citation type="submission" date="2016-11" db="EMBL/GenBank/DDBJ databases">
        <authorList>
            <person name="Jaros S."/>
            <person name="Januszkiewicz K."/>
            <person name="Wedrychowicz H."/>
        </authorList>
    </citation>
    <scope>NUCLEOTIDE SEQUENCE [LARGE SCALE GENOMIC DNA]</scope>
    <source>
        <strain evidence="1 2">DSM 14809</strain>
    </source>
</reference>
<dbReference type="InterPro" id="IPR024747">
    <property type="entry name" value="Pyridox_Oxase-rel"/>
</dbReference>
<accession>A0A1M6JPY7</accession>
<dbReference type="AlphaFoldDB" id="A0A1M6JPY7"/>
<dbReference type="PANTHER" id="PTHR34071">
    <property type="entry name" value="5-NITROIMIDAZOLE ANTIBIOTICS RESISTANCE PROTEIN, NIMA-FAMILY-RELATED PROTEIN-RELATED"/>
    <property type="match status" value="1"/>
</dbReference>
<dbReference type="Proteomes" id="UP000184185">
    <property type="component" value="Unassembled WGS sequence"/>
</dbReference>
<keyword evidence="2" id="KW-1185">Reference proteome</keyword>
<evidence type="ECO:0000313" key="1">
    <source>
        <dbReference type="EMBL" id="SHJ48724.1"/>
    </source>
</evidence>
<dbReference type="Gene3D" id="2.30.110.10">
    <property type="entry name" value="Electron Transport, Fmn-binding Protein, Chain A"/>
    <property type="match status" value="1"/>
</dbReference>
<evidence type="ECO:0008006" key="3">
    <source>
        <dbReference type="Google" id="ProtNLM"/>
    </source>
</evidence>
<dbReference type="SUPFAM" id="SSF50475">
    <property type="entry name" value="FMN-binding split barrel"/>
    <property type="match status" value="1"/>
</dbReference>
<evidence type="ECO:0000313" key="2">
    <source>
        <dbReference type="Proteomes" id="UP000184185"/>
    </source>
</evidence>
<protein>
    <recommendedName>
        <fullName evidence="3">Nitroimidazol reductase NimA, pyridoxamine 5'-phosphate oxidase superfamily</fullName>
    </recommendedName>
</protein>
<sequence>MTRREREITDPNRIEHILNNCLYLHLGLVDDGKPYVVPMNYGVVRDETDGHYVLYLHSGHIGRKLDIIRKNPKCCFTMELNVEPFEGRMACQYGVSYECLMGTGKITFVDDPVEKDKGLQAIMKTQTGIDGFSFDEKMVSIVTVMRIDVEELSGKYRPMPGEQG</sequence>
<dbReference type="Pfam" id="PF12900">
    <property type="entry name" value="Pyridox_ox_2"/>
    <property type="match status" value="1"/>
</dbReference>
<gene>
    <name evidence="1" type="ORF">SAMN02745725_02657</name>
</gene>
<dbReference type="OrthoDB" id="9794935at2"/>